<keyword evidence="2" id="KW-0812">Transmembrane</keyword>
<sequence length="441" mass="49597">MQASIVLIVEGDNQQQQAVTVSAPATSITLNWSKDTTGDQFEPVGTSITYYWVLRDQIGNMHIGTRQTLSMVDTRFNWQQLSQDNLQIHWYNQPQSFGQDMLQEASKDLTSISANLGGKLRRPINLWIYQNTDDFHSSLPPNTREWVGGIAFPSLSQASLVVESMNSDTINRDMPHEMTHLVFHQLTEKGIYAPIWFDEGLAVYNQVYHEPMMTLSLKQALKSHSLLPLNDLTFQFPADANKAYLAYAQSWNLIDYMYTTFGKQKMAALIQNINTPKSNFNQDLLKALGVDQAHLENQWHLALNQPATLNEATAKPTPLSVQKPQPLLQSDPNTPLLLSLGLLLIVLPSLGIGGLVIYQRRSRAKAALARQAQQVVPFPPSSYYASLQTPYTGPGYHRPAYPPPSQQTSGNASRTPPSGNTWQRPEQRYINRQPDRQVPQE</sequence>
<dbReference type="InterPro" id="IPR039568">
    <property type="entry name" value="Peptidase_MA-like_dom"/>
</dbReference>
<proteinExistence type="predicted"/>
<feature type="domain" description="Peptidase MA-like" evidence="3">
    <location>
        <begin position="106"/>
        <end position="302"/>
    </location>
</feature>
<gene>
    <name evidence="4" type="ORF">KSF_023100</name>
</gene>
<keyword evidence="5" id="KW-1185">Reference proteome</keyword>
<accession>A0A8J3IIY9</accession>
<protein>
    <recommendedName>
        <fullName evidence="3">Peptidase MA-like domain-containing protein</fullName>
    </recommendedName>
</protein>
<dbReference type="Proteomes" id="UP000597444">
    <property type="component" value="Unassembled WGS sequence"/>
</dbReference>
<keyword evidence="2" id="KW-1133">Transmembrane helix</keyword>
<feature type="compositionally biased region" description="Polar residues" evidence="1">
    <location>
        <begin position="406"/>
        <end position="424"/>
    </location>
</feature>
<feature type="compositionally biased region" description="Basic and acidic residues" evidence="1">
    <location>
        <begin position="425"/>
        <end position="435"/>
    </location>
</feature>
<dbReference type="AlphaFoldDB" id="A0A8J3IIY9"/>
<evidence type="ECO:0000313" key="4">
    <source>
        <dbReference type="EMBL" id="GHO92262.1"/>
    </source>
</evidence>
<dbReference type="EMBL" id="BNJK01000001">
    <property type="protein sequence ID" value="GHO92262.1"/>
    <property type="molecule type" value="Genomic_DNA"/>
</dbReference>
<comment type="caution">
    <text evidence="4">The sequence shown here is derived from an EMBL/GenBank/DDBJ whole genome shotgun (WGS) entry which is preliminary data.</text>
</comment>
<feature type="region of interest" description="Disordered" evidence="1">
    <location>
        <begin position="394"/>
        <end position="441"/>
    </location>
</feature>
<organism evidence="4 5">
    <name type="scientific">Reticulibacter mediterranei</name>
    <dbReference type="NCBI Taxonomy" id="2778369"/>
    <lineage>
        <taxon>Bacteria</taxon>
        <taxon>Bacillati</taxon>
        <taxon>Chloroflexota</taxon>
        <taxon>Ktedonobacteria</taxon>
        <taxon>Ktedonobacterales</taxon>
        <taxon>Reticulibacteraceae</taxon>
        <taxon>Reticulibacter</taxon>
    </lineage>
</organism>
<dbReference type="Pfam" id="PF13485">
    <property type="entry name" value="Peptidase_MA_2"/>
    <property type="match status" value="1"/>
</dbReference>
<evidence type="ECO:0000256" key="2">
    <source>
        <dbReference type="SAM" id="Phobius"/>
    </source>
</evidence>
<evidence type="ECO:0000256" key="1">
    <source>
        <dbReference type="SAM" id="MobiDB-lite"/>
    </source>
</evidence>
<reference evidence="4" key="1">
    <citation type="submission" date="2020-10" db="EMBL/GenBank/DDBJ databases">
        <title>Taxonomic study of unclassified bacteria belonging to the class Ktedonobacteria.</title>
        <authorList>
            <person name="Yabe S."/>
            <person name="Wang C.M."/>
            <person name="Zheng Y."/>
            <person name="Sakai Y."/>
            <person name="Cavaletti L."/>
            <person name="Monciardini P."/>
            <person name="Donadio S."/>
        </authorList>
    </citation>
    <scope>NUCLEOTIDE SEQUENCE</scope>
    <source>
        <strain evidence="4">ID150040</strain>
    </source>
</reference>
<feature type="transmembrane region" description="Helical" evidence="2">
    <location>
        <begin position="336"/>
        <end position="358"/>
    </location>
</feature>
<name>A0A8J3IIY9_9CHLR</name>
<evidence type="ECO:0000313" key="5">
    <source>
        <dbReference type="Proteomes" id="UP000597444"/>
    </source>
</evidence>
<evidence type="ECO:0000259" key="3">
    <source>
        <dbReference type="Pfam" id="PF13485"/>
    </source>
</evidence>
<keyword evidence="2" id="KW-0472">Membrane</keyword>